<gene>
    <name evidence="1" type="ORF">M440DRAFT_1469143</name>
</gene>
<dbReference type="EMBL" id="KZ679129">
    <property type="protein sequence ID" value="PTB78863.1"/>
    <property type="molecule type" value="Genomic_DNA"/>
</dbReference>
<sequence length="251" mass="27249">MSLPSFVLTPAGHSDALQPAFKTRKLTHGWAVPTSISADPVPSHVEGLSSTIQSTIHSTIQSNLLPLQAADFPMLQQDQPDSCMEPRMMDYAATAEGYLFPVTSQAETASLDAWLQVPNCQPEPSMYQTLSPAHQDLNVFQPLWPSEEVVFGPSNLDSFSAIPYPPAPISASLETIKEDIEQYQLPSAAMPPHEGIPQPTIALTTHTESKKEAPIARGEIIDQVLGALRQMDTTIRAANRQHMADIANSLA</sequence>
<evidence type="ECO:0000313" key="2">
    <source>
        <dbReference type="Proteomes" id="UP000240760"/>
    </source>
</evidence>
<keyword evidence="2" id="KW-1185">Reference proteome</keyword>
<evidence type="ECO:0000313" key="1">
    <source>
        <dbReference type="EMBL" id="PTB78863.1"/>
    </source>
</evidence>
<dbReference type="Proteomes" id="UP000240760">
    <property type="component" value="Unassembled WGS sequence"/>
</dbReference>
<accession>A0A2T4CBC3</accession>
<reference evidence="1 2" key="1">
    <citation type="submission" date="2016-07" db="EMBL/GenBank/DDBJ databases">
        <title>Multiple horizontal gene transfer events from other fungi enriched the ability of initially mycotrophic Trichoderma (Ascomycota) to feed on dead plant biomass.</title>
        <authorList>
            <consortium name="DOE Joint Genome Institute"/>
            <person name="Aerts A."/>
            <person name="Atanasova L."/>
            <person name="Chenthamara K."/>
            <person name="Zhang J."/>
            <person name="Grujic M."/>
            <person name="Henrissat B."/>
            <person name="Kuo A."/>
            <person name="Salamov A."/>
            <person name="Lipzen A."/>
            <person name="Labutti K."/>
            <person name="Barry K."/>
            <person name="Miao Y."/>
            <person name="Rahimi M.J."/>
            <person name="Shen Q."/>
            <person name="Grigoriev I.V."/>
            <person name="Kubicek C.P."/>
            <person name="Druzhinina I.S."/>
        </authorList>
    </citation>
    <scope>NUCLEOTIDE SEQUENCE [LARGE SCALE GENOMIC DNA]</scope>
    <source>
        <strain evidence="1 2">ATCC 18648</strain>
    </source>
</reference>
<dbReference type="OrthoDB" id="4890981at2759"/>
<dbReference type="AlphaFoldDB" id="A0A2T4CBC3"/>
<protein>
    <submittedName>
        <fullName evidence="1">Uncharacterized protein</fullName>
    </submittedName>
</protein>
<name>A0A2T4CBC3_TRILO</name>
<organism evidence="1 2">
    <name type="scientific">Trichoderma longibrachiatum ATCC 18648</name>
    <dbReference type="NCBI Taxonomy" id="983965"/>
    <lineage>
        <taxon>Eukaryota</taxon>
        <taxon>Fungi</taxon>
        <taxon>Dikarya</taxon>
        <taxon>Ascomycota</taxon>
        <taxon>Pezizomycotina</taxon>
        <taxon>Sordariomycetes</taxon>
        <taxon>Hypocreomycetidae</taxon>
        <taxon>Hypocreales</taxon>
        <taxon>Hypocreaceae</taxon>
        <taxon>Trichoderma</taxon>
    </lineage>
</organism>
<proteinExistence type="predicted"/>